<reference evidence="3" key="1">
    <citation type="submission" date="2016-08" db="EMBL/GenBank/DDBJ databases">
        <authorList>
            <person name="Varghese N."/>
            <person name="Submissions Spin"/>
        </authorList>
    </citation>
    <scope>NUCLEOTIDE SEQUENCE [LARGE SCALE GENOMIC DNA]</scope>
    <source>
        <strain evidence="3">CCBAU 57015</strain>
    </source>
</reference>
<evidence type="ECO:0000313" key="3">
    <source>
        <dbReference type="Proteomes" id="UP000186228"/>
    </source>
</evidence>
<protein>
    <submittedName>
        <fullName evidence="2">Uncharacterized conserved protein, DUF1330 family</fullName>
    </submittedName>
</protein>
<name>A0A1C3V1K0_9HYPH</name>
<dbReference type="SUPFAM" id="SSF54909">
    <property type="entry name" value="Dimeric alpha+beta barrel"/>
    <property type="match status" value="1"/>
</dbReference>
<keyword evidence="3" id="KW-1185">Reference proteome</keyword>
<sequence length="99" mass="11104">MPAYIISDVTIRDAEAFQTYRTRAATSIAHYDGHYLVRGGPIEKLEGDWSPQAIVIVEFPDLEQARAWYGSPEYAHALEVRDRALSRNLILVDGVSLEA</sequence>
<dbReference type="STRING" id="52131.GA0061100_104112"/>
<evidence type="ECO:0000313" key="2">
    <source>
        <dbReference type="EMBL" id="SCB21630.1"/>
    </source>
</evidence>
<dbReference type="InterPro" id="IPR011008">
    <property type="entry name" value="Dimeric_a/b-barrel"/>
</dbReference>
<dbReference type="PANTHER" id="PTHR41521:SF4">
    <property type="entry name" value="BLR0684 PROTEIN"/>
    <property type="match status" value="1"/>
</dbReference>
<evidence type="ECO:0000259" key="1">
    <source>
        <dbReference type="Pfam" id="PF07045"/>
    </source>
</evidence>
<gene>
    <name evidence="2" type="ORF">GA0061100_104112</name>
</gene>
<dbReference type="Pfam" id="PF07045">
    <property type="entry name" value="DUF1330"/>
    <property type="match status" value="1"/>
</dbReference>
<proteinExistence type="predicted"/>
<dbReference type="RefSeq" id="WP_075853394.1">
    <property type="nucleotide sequence ID" value="NZ_FMAC01000004.1"/>
</dbReference>
<dbReference type="EMBL" id="FMAC01000004">
    <property type="protein sequence ID" value="SCB21630.1"/>
    <property type="molecule type" value="Genomic_DNA"/>
</dbReference>
<dbReference type="Gene3D" id="3.30.70.100">
    <property type="match status" value="1"/>
</dbReference>
<dbReference type="OrthoDB" id="9806380at2"/>
<dbReference type="InterPro" id="IPR010753">
    <property type="entry name" value="DUF1330"/>
</dbReference>
<feature type="domain" description="DUF1330" evidence="1">
    <location>
        <begin position="2"/>
        <end position="95"/>
    </location>
</feature>
<dbReference type="AlphaFoldDB" id="A0A1C3V1K0"/>
<dbReference type="PANTHER" id="PTHR41521">
    <property type="match status" value="1"/>
</dbReference>
<dbReference type="Proteomes" id="UP000186228">
    <property type="component" value="Unassembled WGS sequence"/>
</dbReference>
<organism evidence="2 3">
    <name type="scientific">Rhizobium hainanense</name>
    <dbReference type="NCBI Taxonomy" id="52131"/>
    <lineage>
        <taxon>Bacteria</taxon>
        <taxon>Pseudomonadati</taxon>
        <taxon>Pseudomonadota</taxon>
        <taxon>Alphaproteobacteria</taxon>
        <taxon>Hyphomicrobiales</taxon>
        <taxon>Rhizobiaceae</taxon>
        <taxon>Rhizobium/Agrobacterium group</taxon>
        <taxon>Rhizobium</taxon>
    </lineage>
</organism>
<accession>A0A1C3V1K0</accession>